<sequence>MIYTIGHEENYLSVAREYGKIIKLGKCGSCERFPNGYEGGYAFRTAEEAQERIEEAYHGMGFAVFGLEADWEIDTEPACGRLVALFGQRCQDNYFGEYGAMKLAFIKG</sequence>
<gene>
    <name evidence="1" type="ORF">MM415B02234_0009</name>
</gene>
<dbReference type="AlphaFoldDB" id="A0A6M3KUP0"/>
<evidence type="ECO:0000313" key="1">
    <source>
        <dbReference type="EMBL" id="QJA85291.1"/>
    </source>
</evidence>
<organism evidence="1">
    <name type="scientific">viral metagenome</name>
    <dbReference type="NCBI Taxonomy" id="1070528"/>
    <lineage>
        <taxon>unclassified sequences</taxon>
        <taxon>metagenomes</taxon>
        <taxon>organismal metagenomes</taxon>
    </lineage>
</organism>
<accession>A0A6M3KUP0</accession>
<name>A0A6M3KUP0_9ZZZZ</name>
<reference evidence="1" key="1">
    <citation type="submission" date="2020-03" db="EMBL/GenBank/DDBJ databases">
        <title>The deep terrestrial virosphere.</title>
        <authorList>
            <person name="Holmfeldt K."/>
            <person name="Nilsson E."/>
            <person name="Simone D."/>
            <person name="Lopez-Fernandez M."/>
            <person name="Wu X."/>
            <person name="de Brujin I."/>
            <person name="Lundin D."/>
            <person name="Andersson A."/>
            <person name="Bertilsson S."/>
            <person name="Dopson M."/>
        </authorList>
    </citation>
    <scope>NUCLEOTIDE SEQUENCE</scope>
    <source>
        <strain evidence="1">MM415B02234</strain>
    </source>
</reference>
<proteinExistence type="predicted"/>
<protein>
    <submittedName>
        <fullName evidence="1">Uncharacterized protein</fullName>
    </submittedName>
</protein>
<dbReference type="EMBL" id="MT142566">
    <property type="protein sequence ID" value="QJA85291.1"/>
    <property type="molecule type" value="Genomic_DNA"/>
</dbReference>